<keyword evidence="2" id="KW-0732">Signal</keyword>
<sequence length="554" mass="60909">MKKIAAILLCLAMIWSLGPMCVAAADNQAFITGVYQENEGSLELLCAIPGETGKKEDFQITLGNQEISVLSAVATGEEQLPKTVYCLVDISGSMKERMEQAKEILNAINDGLHTGDNLVIGRMGNQITDSAFLTDQDDIEAEIDTLSYTGEDTDLYSGLLHGLKFLQQGEEVHEMKTLVVISDGCDDQGAGATWKEAYEAVGKAGISVYTAAIILSAADYEPAKELGSFARNSAGGIHFPQSVDGGSQPANMTGEEMGKGIVAAMEGTMHLTVDLSEVQETQKDTYFLSAAFYGQDGRVLRDSQELGAGELSLPQQEESEIASPSETMPESDPGQESGTGKYLPYLAGGGSLLAAAIVALAVSASRKRKKEEEQRREAERLRIEAEERERLERARKEEERLEKERKEQELRERLAREGQLSQAQREREAEERKAREEAARRKMEIFNALPRLNIRMSIIGHRDAVVNIQLVKGYEMTVGRNTKARIVLNPQDTKLSGVHFVMFWDGGSVYVWDGQSRNGTAVNGVVVSHLGRVAIRPGDSIRAGSYEYRLYWEE</sequence>
<dbReference type="SUPFAM" id="SSF53300">
    <property type="entry name" value="vWA-like"/>
    <property type="match status" value="1"/>
</dbReference>
<dbReference type="PROSITE" id="PS50234">
    <property type="entry name" value="VWFA"/>
    <property type="match status" value="1"/>
</dbReference>
<dbReference type="EMBL" id="DVIQ01000011">
    <property type="protein sequence ID" value="HIS30282.1"/>
    <property type="molecule type" value="Genomic_DNA"/>
</dbReference>
<dbReference type="Pfam" id="PF00092">
    <property type="entry name" value="VWA"/>
    <property type="match status" value="1"/>
</dbReference>
<accession>A0A9D1EQA2</accession>
<dbReference type="PROSITE" id="PS50006">
    <property type="entry name" value="FHA_DOMAIN"/>
    <property type="match status" value="1"/>
</dbReference>
<organism evidence="5 6">
    <name type="scientific">Candidatus Limivivens intestinipullorum</name>
    <dbReference type="NCBI Taxonomy" id="2840858"/>
    <lineage>
        <taxon>Bacteria</taxon>
        <taxon>Bacillati</taxon>
        <taxon>Bacillota</taxon>
        <taxon>Clostridia</taxon>
        <taxon>Lachnospirales</taxon>
        <taxon>Lachnospiraceae</taxon>
        <taxon>Lachnospiraceae incertae sedis</taxon>
        <taxon>Candidatus Limivivens</taxon>
    </lineage>
</organism>
<evidence type="ECO:0000259" key="4">
    <source>
        <dbReference type="PROSITE" id="PS50234"/>
    </source>
</evidence>
<dbReference type="Gene3D" id="2.60.200.20">
    <property type="match status" value="1"/>
</dbReference>
<feature type="region of interest" description="Disordered" evidence="1">
    <location>
        <begin position="309"/>
        <end position="342"/>
    </location>
</feature>
<comment type="caution">
    <text evidence="5">The sequence shown here is derived from an EMBL/GenBank/DDBJ whole genome shotgun (WGS) entry which is preliminary data.</text>
</comment>
<dbReference type="Proteomes" id="UP000823935">
    <property type="component" value="Unassembled WGS sequence"/>
</dbReference>
<dbReference type="SUPFAM" id="SSF49879">
    <property type="entry name" value="SMAD/FHA domain"/>
    <property type="match status" value="1"/>
</dbReference>
<dbReference type="CDD" id="cd00060">
    <property type="entry name" value="FHA"/>
    <property type="match status" value="1"/>
</dbReference>
<feature type="compositionally biased region" description="Basic and acidic residues" evidence="1">
    <location>
        <begin position="424"/>
        <end position="435"/>
    </location>
</feature>
<dbReference type="InterPro" id="IPR036465">
    <property type="entry name" value="vWFA_dom_sf"/>
</dbReference>
<reference evidence="5" key="2">
    <citation type="journal article" date="2021" name="PeerJ">
        <title>Extensive microbial diversity within the chicken gut microbiome revealed by metagenomics and culture.</title>
        <authorList>
            <person name="Gilroy R."/>
            <person name="Ravi A."/>
            <person name="Getino M."/>
            <person name="Pursley I."/>
            <person name="Horton D.L."/>
            <person name="Alikhan N.F."/>
            <person name="Baker D."/>
            <person name="Gharbi K."/>
            <person name="Hall N."/>
            <person name="Watson M."/>
            <person name="Adriaenssens E.M."/>
            <person name="Foster-Nyarko E."/>
            <person name="Jarju S."/>
            <person name="Secka A."/>
            <person name="Antonio M."/>
            <person name="Oren A."/>
            <person name="Chaudhuri R.R."/>
            <person name="La Ragione R."/>
            <person name="Hildebrand F."/>
            <person name="Pallen M.J."/>
        </authorList>
    </citation>
    <scope>NUCLEOTIDE SEQUENCE</scope>
    <source>
        <strain evidence="5">CHK190-19873</strain>
    </source>
</reference>
<proteinExistence type="predicted"/>
<dbReference type="AlphaFoldDB" id="A0A9D1EQA2"/>
<dbReference type="SMART" id="SM00327">
    <property type="entry name" value="VWA"/>
    <property type="match status" value="1"/>
</dbReference>
<evidence type="ECO:0000259" key="3">
    <source>
        <dbReference type="PROSITE" id="PS50006"/>
    </source>
</evidence>
<dbReference type="InterPro" id="IPR002035">
    <property type="entry name" value="VWF_A"/>
</dbReference>
<evidence type="ECO:0000256" key="2">
    <source>
        <dbReference type="SAM" id="SignalP"/>
    </source>
</evidence>
<feature type="signal peptide" evidence="2">
    <location>
        <begin position="1"/>
        <end position="24"/>
    </location>
</feature>
<protein>
    <submittedName>
        <fullName evidence="5">FHA domain-containing protein</fullName>
    </submittedName>
</protein>
<dbReference type="Pfam" id="PF00498">
    <property type="entry name" value="FHA"/>
    <property type="match status" value="1"/>
</dbReference>
<feature type="domain" description="VWFA" evidence="4">
    <location>
        <begin position="83"/>
        <end position="265"/>
    </location>
</feature>
<dbReference type="CDD" id="cd00198">
    <property type="entry name" value="vWFA"/>
    <property type="match status" value="1"/>
</dbReference>
<feature type="domain" description="FHA" evidence="3">
    <location>
        <begin position="476"/>
        <end position="527"/>
    </location>
</feature>
<name>A0A9D1EQA2_9FIRM</name>
<dbReference type="InterPro" id="IPR000253">
    <property type="entry name" value="FHA_dom"/>
</dbReference>
<feature type="compositionally biased region" description="Polar residues" evidence="1">
    <location>
        <begin position="322"/>
        <end position="338"/>
    </location>
</feature>
<dbReference type="Gene3D" id="3.40.50.410">
    <property type="entry name" value="von Willebrand factor, type A domain"/>
    <property type="match status" value="1"/>
</dbReference>
<gene>
    <name evidence="5" type="ORF">IAB44_01850</name>
</gene>
<dbReference type="SMART" id="SM00240">
    <property type="entry name" value="FHA"/>
    <property type="match status" value="1"/>
</dbReference>
<evidence type="ECO:0000313" key="5">
    <source>
        <dbReference type="EMBL" id="HIS30282.1"/>
    </source>
</evidence>
<reference evidence="5" key="1">
    <citation type="submission" date="2020-10" db="EMBL/GenBank/DDBJ databases">
        <authorList>
            <person name="Gilroy R."/>
        </authorList>
    </citation>
    <scope>NUCLEOTIDE SEQUENCE</scope>
    <source>
        <strain evidence="5">CHK190-19873</strain>
    </source>
</reference>
<evidence type="ECO:0000256" key="1">
    <source>
        <dbReference type="SAM" id="MobiDB-lite"/>
    </source>
</evidence>
<feature type="chain" id="PRO_5039414791" evidence="2">
    <location>
        <begin position="25"/>
        <end position="554"/>
    </location>
</feature>
<feature type="compositionally biased region" description="Basic and acidic residues" evidence="1">
    <location>
        <begin position="390"/>
        <end position="416"/>
    </location>
</feature>
<feature type="region of interest" description="Disordered" evidence="1">
    <location>
        <begin position="390"/>
        <end position="435"/>
    </location>
</feature>
<evidence type="ECO:0000313" key="6">
    <source>
        <dbReference type="Proteomes" id="UP000823935"/>
    </source>
</evidence>
<dbReference type="InterPro" id="IPR008984">
    <property type="entry name" value="SMAD_FHA_dom_sf"/>
</dbReference>